<protein>
    <submittedName>
        <fullName evidence="1">Uncharacterized protein</fullName>
    </submittedName>
</protein>
<name>A0A6C0J894_9ZZZZ</name>
<evidence type="ECO:0000313" key="1">
    <source>
        <dbReference type="EMBL" id="QHU01872.1"/>
    </source>
</evidence>
<accession>A0A6C0J894</accession>
<reference evidence="1" key="1">
    <citation type="journal article" date="2020" name="Nature">
        <title>Giant virus diversity and host interactions through global metagenomics.</title>
        <authorList>
            <person name="Schulz F."/>
            <person name="Roux S."/>
            <person name="Paez-Espino D."/>
            <person name="Jungbluth S."/>
            <person name="Walsh D.A."/>
            <person name="Denef V.J."/>
            <person name="McMahon K.D."/>
            <person name="Konstantinidis K.T."/>
            <person name="Eloe-Fadrosh E.A."/>
            <person name="Kyrpides N.C."/>
            <person name="Woyke T."/>
        </authorList>
    </citation>
    <scope>NUCLEOTIDE SEQUENCE</scope>
    <source>
        <strain evidence="1">GVMAG-M-3300025880-56</strain>
    </source>
</reference>
<dbReference type="EMBL" id="MN740350">
    <property type="protein sequence ID" value="QHU01872.1"/>
    <property type="molecule type" value="Genomic_DNA"/>
</dbReference>
<proteinExistence type="predicted"/>
<sequence length="75" mass="8791">MCDHEPFNAMLEKVNSSKFKCRRSNCLHNNYQLAYDLATNQTDQKVLSKTIKCNITNENTKRKNEFIKSLFSEKS</sequence>
<organism evidence="1">
    <name type="scientific">viral metagenome</name>
    <dbReference type="NCBI Taxonomy" id="1070528"/>
    <lineage>
        <taxon>unclassified sequences</taxon>
        <taxon>metagenomes</taxon>
        <taxon>organismal metagenomes</taxon>
    </lineage>
</organism>
<dbReference type="AlphaFoldDB" id="A0A6C0J894"/>